<feature type="transmembrane region" description="Helical" evidence="1">
    <location>
        <begin position="397"/>
        <end position="416"/>
    </location>
</feature>
<dbReference type="STRING" id="1231623.Tasa_028_028"/>
<keyword evidence="1" id="KW-0472">Membrane</keyword>
<proteinExistence type="predicted"/>
<evidence type="ECO:0000313" key="3">
    <source>
        <dbReference type="Proteomes" id="UP000032679"/>
    </source>
</evidence>
<organism evidence="2 3">
    <name type="scientific">Tanticharoenia sakaeratensis NBRC 103193</name>
    <dbReference type="NCBI Taxonomy" id="1231623"/>
    <lineage>
        <taxon>Bacteria</taxon>
        <taxon>Pseudomonadati</taxon>
        <taxon>Pseudomonadota</taxon>
        <taxon>Alphaproteobacteria</taxon>
        <taxon>Acetobacterales</taxon>
        <taxon>Acetobacteraceae</taxon>
        <taxon>Tanticharoenia</taxon>
    </lineage>
</organism>
<feature type="transmembrane region" description="Helical" evidence="1">
    <location>
        <begin position="71"/>
        <end position="90"/>
    </location>
</feature>
<comment type="caution">
    <text evidence="2">The sequence shown here is derived from an EMBL/GenBank/DDBJ whole genome shotgun (WGS) entry which is preliminary data.</text>
</comment>
<feature type="transmembrane region" description="Helical" evidence="1">
    <location>
        <begin position="110"/>
        <end position="132"/>
    </location>
</feature>
<feature type="transmembrane region" description="Helical" evidence="1">
    <location>
        <begin position="37"/>
        <end position="59"/>
    </location>
</feature>
<keyword evidence="1" id="KW-0812">Transmembrane</keyword>
<feature type="transmembrane region" description="Helical" evidence="1">
    <location>
        <begin position="265"/>
        <end position="289"/>
    </location>
</feature>
<dbReference type="OrthoDB" id="7263867at2"/>
<accession>A0A0D6MMI6</accession>
<feature type="transmembrane region" description="Helical" evidence="1">
    <location>
        <begin position="199"/>
        <end position="221"/>
    </location>
</feature>
<dbReference type="RefSeq" id="WP_048849202.1">
    <property type="nucleotide sequence ID" value="NZ_BALE01000028.1"/>
</dbReference>
<gene>
    <name evidence="2" type="ORF">Tasa_028_028</name>
</gene>
<dbReference type="Proteomes" id="UP000032679">
    <property type="component" value="Unassembled WGS sequence"/>
</dbReference>
<feature type="transmembrane region" description="Helical" evidence="1">
    <location>
        <begin position="337"/>
        <end position="359"/>
    </location>
</feature>
<sequence>MIGMWQQEAAGFRLYLVLRARFCASAGRDLVARHWQWFLLAGMLVPGLPIVSIFMVPARLFGQSLSPSFGLSHRLGMLALFQAAGVLWLLPQKAILHGGRFRLFVETLPVGFVTHCAVSGLLLAAADFLLFVPVLSGAMLFGPMSTGLPGQAFGVADALTVLLDIVFLQLGMLERLPLMVVGALAADGLLPAACSSKSGVFGAAMLAAAVAILLTTARLAARFDPVRAFGRARRPVRGGTTGRRLLSRVSPTVRIQIGALGERPWSVGACCVLAGAIPFGTGALIGAFGHDGRSPIVAILGMAGVALLLSGLYRVLRAAHAGARTMMATLPVARSFWPVRDICLVAGFGMMPLPVFLYPLVAYRLVSPAMLGAVSLTYVGLIAGLRTVLGIGARFRLLVSLALAMAWAGSAIAGVVR</sequence>
<evidence type="ECO:0000313" key="2">
    <source>
        <dbReference type="EMBL" id="GAN54661.1"/>
    </source>
</evidence>
<keyword evidence="1" id="KW-1133">Transmembrane helix</keyword>
<dbReference type="AlphaFoldDB" id="A0A0D6MMI6"/>
<feature type="transmembrane region" description="Helical" evidence="1">
    <location>
        <begin position="365"/>
        <end position="385"/>
    </location>
</feature>
<keyword evidence="3" id="KW-1185">Reference proteome</keyword>
<protein>
    <submittedName>
        <fullName evidence="2">Uncharacterized protein</fullName>
    </submittedName>
</protein>
<name>A0A0D6MMI6_9PROT</name>
<reference evidence="2 3" key="1">
    <citation type="submission" date="2012-10" db="EMBL/GenBank/DDBJ databases">
        <title>Genome sequencing of Tanticharoenia sakaeratensis NBRC 103193.</title>
        <authorList>
            <person name="Azuma Y."/>
            <person name="Hadano H."/>
            <person name="Hirakawa H."/>
            <person name="Matsushita K."/>
        </authorList>
    </citation>
    <scope>NUCLEOTIDE SEQUENCE [LARGE SCALE GENOMIC DNA]</scope>
    <source>
        <strain evidence="2 3">NBRC 103193</strain>
    </source>
</reference>
<evidence type="ECO:0000256" key="1">
    <source>
        <dbReference type="SAM" id="Phobius"/>
    </source>
</evidence>
<dbReference type="EMBL" id="BALE01000028">
    <property type="protein sequence ID" value="GAN54661.1"/>
    <property type="molecule type" value="Genomic_DNA"/>
</dbReference>
<feature type="transmembrane region" description="Helical" evidence="1">
    <location>
        <begin position="295"/>
        <end position="316"/>
    </location>
</feature>